<dbReference type="Pfam" id="PF09084">
    <property type="entry name" value="NMT1"/>
    <property type="match status" value="1"/>
</dbReference>
<sequence>MKKNIMIFVSVIGLLAVLAGCSSKEANKNNGEAAAGDEPLRKVSVMLDWYPNAVHSGLYAAIEQGYFAEQGLQIEVQMPADTNDPLRLVAAGKVDLALSYQMQVLMARAEGIPVQSLAALVRHPLNYLLVPTGSGIQSPKDLEGKTVGYPSIPTNEAIIQAIVTADGGDFSKVTMTDVGWDLIPALATGQVDALIGGYINHERILLEKEGHETLAINPVDYGVPDFYELVLAASEEGVGNDLDVYKKFWQAMIKGQQYVAEHPQEGLGILLAHEKSESPLDEEIEEKSLEILLPLMDAGERPFGYQDPASWQEAAQWLLDHGVIQQAVPSDEAFVNLVE</sequence>
<dbReference type="InterPro" id="IPR027939">
    <property type="entry name" value="NMT1/THI5"/>
</dbReference>
<gene>
    <name evidence="3" type="ORF">ACFPXP_10215</name>
</gene>
<keyword evidence="4" id="KW-1185">Reference proteome</keyword>
<accession>A0ABW1IP33</accession>
<reference evidence="4" key="1">
    <citation type="journal article" date="2019" name="Int. J. Syst. Evol. Microbiol.">
        <title>The Global Catalogue of Microorganisms (GCM) 10K type strain sequencing project: providing services to taxonomists for standard genome sequencing and annotation.</title>
        <authorList>
            <consortium name="The Broad Institute Genomics Platform"/>
            <consortium name="The Broad Institute Genome Sequencing Center for Infectious Disease"/>
            <person name="Wu L."/>
            <person name="Ma J."/>
        </authorList>
    </citation>
    <scope>NUCLEOTIDE SEQUENCE [LARGE SCALE GENOMIC DNA]</scope>
    <source>
        <strain evidence="4">CCM 8749</strain>
    </source>
</reference>
<evidence type="ECO:0000259" key="2">
    <source>
        <dbReference type="Pfam" id="PF09084"/>
    </source>
</evidence>
<organism evidence="3 4">
    <name type="scientific">Marinicrinis lubricantis</name>
    <dbReference type="NCBI Taxonomy" id="2086470"/>
    <lineage>
        <taxon>Bacteria</taxon>
        <taxon>Bacillati</taxon>
        <taxon>Bacillota</taxon>
        <taxon>Bacilli</taxon>
        <taxon>Bacillales</taxon>
        <taxon>Paenibacillaceae</taxon>
    </lineage>
</organism>
<feature type="domain" description="SsuA/THI5-like" evidence="2">
    <location>
        <begin position="52"/>
        <end position="265"/>
    </location>
</feature>
<feature type="chain" id="PRO_5046321530" evidence="1">
    <location>
        <begin position="20"/>
        <end position="339"/>
    </location>
</feature>
<keyword evidence="1" id="KW-0732">Signal</keyword>
<proteinExistence type="predicted"/>
<dbReference type="SUPFAM" id="SSF53850">
    <property type="entry name" value="Periplasmic binding protein-like II"/>
    <property type="match status" value="1"/>
</dbReference>
<evidence type="ECO:0000313" key="3">
    <source>
        <dbReference type="EMBL" id="MFC5986791.1"/>
    </source>
</evidence>
<evidence type="ECO:0000313" key="4">
    <source>
        <dbReference type="Proteomes" id="UP001596250"/>
    </source>
</evidence>
<feature type="signal peptide" evidence="1">
    <location>
        <begin position="1"/>
        <end position="19"/>
    </location>
</feature>
<name>A0ABW1IP33_9BACL</name>
<dbReference type="InterPro" id="IPR015168">
    <property type="entry name" value="SsuA/THI5"/>
</dbReference>
<dbReference type="PANTHER" id="PTHR31528">
    <property type="entry name" value="4-AMINO-5-HYDROXYMETHYL-2-METHYLPYRIMIDINE PHOSPHATE SYNTHASE THI11-RELATED"/>
    <property type="match status" value="1"/>
</dbReference>
<dbReference type="Gene3D" id="3.40.190.10">
    <property type="entry name" value="Periplasmic binding protein-like II"/>
    <property type="match status" value="2"/>
</dbReference>
<comment type="caution">
    <text evidence="3">The sequence shown here is derived from an EMBL/GenBank/DDBJ whole genome shotgun (WGS) entry which is preliminary data.</text>
</comment>
<dbReference type="EMBL" id="JBHSQV010000134">
    <property type="protein sequence ID" value="MFC5986791.1"/>
    <property type="molecule type" value="Genomic_DNA"/>
</dbReference>
<dbReference type="PROSITE" id="PS51257">
    <property type="entry name" value="PROKAR_LIPOPROTEIN"/>
    <property type="match status" value="1"/>
</dbReference>
<dbReference type="Proteomes" id="UP001596250">
    <property type="component" value="Unassembled WGS sequence"/>
</dbReference>
<dbReference type="RefSeq" id="WP_379894106.1">
    <property type="nucleotide sequence ID" value="NZ_CBCSCT010000073.1"/>
</dbReference>
<evidence type="ECO:0000256" key="1">
    <source>
        <dbReference type="SAM" id="SignalP"/>
    </source>
</evidence>
<dbReference type="PANTHER" id="PTHR31528:SF3">
    <property type="entry name" value="THIAMINE BIOSYNTHESIS PROTEIN HI_0357-RELATED"/>
    <property type="match status" value="1"/>
</dbReference>
<protein>
    <submittedName>
        <fullName evidence="3">ABC transporter substrate-binding protein</fullName>
    </submittedName>
</protein>